<evidence type="ECO:0000259" key="11">
    <source>
        <dbReference type="PROSITE" id="PS51173"/>
    </source>
</evidence>
<evidence type="ECO:0000313" key="12">
    <source>
        <dbReference type="EMBL" id="GAA1770260.1"/>
    </source>
</evidence>
<evidence type="ECO:0000256" key="10">
    <source>
        <dbReference type="SAM" id="SignalP"/>
    </source>
</evidence>
<comment type="catalytic activity">
    <reaction evidence="1">
        <text>Endohydrolysis of (1-&gt;4)-beta-D-glucosidic linkages in cellulose, lichenin and cereal beta-D-glucans.</text>
        <dbReference type="EC" id="3.2.1.4"/>
    </reaction>
</comment>
<evidence type="ECO:0000256" key="1">
    <source>
        <dbReference type="ARBA" id="ARBA00000966"/>
    </source>
</evidence>
<dbReference type="Proteomes" id="UP001500655">
    <property type="component" value="Unassembled WGS sequence"/>
</dbReference>
<feature type="compositionally biased region" description="Low complexity" evidence="9">
    <location>
        <begin position="144"/>
        <end position="159"/>
    </location>
</feature>
<keyword evidence="4" id="KW-0378">Hydrolase</keyword>
<dbReference type="SMART" id="SM00637">
    <property type="entry name" value="CBD_II"/>
    <property type="match status" value="1"/>
</dbReference>
<dbReference type="PANTHER" id="PTHR31297">
    <property type="entry name" value="GLUCAN ENDO-1,6-BETA-GLUCOSIDASE B"/>
    <property type="match status" value="1"/>
</dbReference>
<dbReference type="SUPFAM" id="SSF81296">
    <property type="entry name" value="E set domains"/>
    <property type="match status" value="1"/>
</dbReference>
<accession>A0ABP4X8M0</accession>
<feature type="compositionally biased region" description="Pro residues" evidence="9">
    <location>
        <begin position="160"/>
        <end position="177"/>
    </location>
</feature>
<dbReference type="InterPro" id="IPR013783">
    <property type="entry name" value="Ig-like_fold"/>
</dbReference>
<dbReference type="PROSITE" id="PS51173">
    <property type="entry name" value="CBM2"/>
    <property type="match status" value="1"/>
</dbReference>
<evidence type="ECO:0000256" key="4">
    <source>
        <dbReference type="ARBA" id="ARBA00022801"/>
    </source>
</evidence>
<evidence type="ECO:0000256" key="6">
    <source>
        <dbReference type="ARBA" id="ARBA00023277"/>
    </source>
</evidence>
<dbReference type="SUPFAM" id="SSF51445">
    <property type="entry name" value="(Trans)glycosidases"/>
    <property type="match status" value="1"/>
</dbReference>
<feature type="region of interest" description="Disordered" evidence="9">
    <location>
        <begin position="135"/>
        <end position="179"/>
    </location>
</feature>
<sequence>MRQRITRGALRRVGVVIGGLTSLLVGTAVLATNANAAAGCTVTYDVPSQWSGGFQANVNITNLGDPVNGWRLAWTFAAGQSVTQVWNATTTSSGAQVTATNVSYNAAIPTNGSASFGFLGSWTGSNPKPTSFSLNGVPCTGRVATSTPPTSRPATSAPPSSAPPSTRPPSSQPPTSAPPVNAMAAVAAMQPGWNVGNTLDAIPDETSWGNPAITKEMFDAVRAQGFNSVRIPVTWSNHQGPAPSYTIDPAYLGRVRQVVDWALADGLYVLLNVHHDSWQWMSSMPTDHDNVLARFKATWAQIAAALKDEPAKLTFESVNEPQFANVTDEQAAPLLDELNKAFYTTVRTSGGNNATRLLVLPALGSSPDQARMDALTGTLSALNDRNLIATVHYYGFWPFSVNIAGKTTFDADTKNDMVVAFDRMYNTFVSKEIPVILGEYGLLSYDYTRPGVIEAGEVKKFFEELGYQARTKKVTTMLWDAGSFLHRNTLQWRDPDLLAQITSSWTTRSGTASSDLVFLPKSGPITSRTLTLNLNGTTFQGLRQGNTALTPGTDYTVSGDRLTVTASALTRLAGSRAYGVNATVQAVFSQGVPWSVHVLTYDAPVLSSASGTTSGLTIPTQFRGDLLATMEARYADGSNAGTANWTPYQEFSGAFMPDYPANTITLKSDFLNTLTDGARVTLTFHFWSGTLVTYHVTRSGSTVTGTTG</sequence>
<dbReference type="Gene3D" id="2.60.40.10">
    <property type="entry name" value="Immunoglobulins"/>
    <property type="match status" value="2"/>
</dbReference>
<dbReference type="PANTHER" id="PTHR31297:SF17">
    <property type="entry name" value="ENDOGLUCANASE"/>
    <property type="match status" value="1"/>
</dbReference>
<organism evidence="12 13">
    <name type="scientific">Luedemannella helvata</name>
    <dbReference type="NCBI Taxonomy" id="349315"/>
    <lineage>
        <taxon>Bacteria</taxon>
        <taxon>Bacillati</taxon>
        <taxon>Actinomycetota</taxon>
        <taxon>Actinomycetes</taxon>
        <taxon>Micromonosporales</taxon>
        <taxon>Micromonosporaceae</taxon>
        <taxon>Luedemannella</taxon>
    </lineage>
</organism>
<dbReference type="InterPro" id="IPR005102">
    <property type="entry name" value="Carbo-bd_X2"/>
</dbReference>
<reference evidence="13" key="1">
    <citation type="journal article" date="2019" name="Int. J. Syst. Evol. Microbiol.">
        <title>The Global Catalogue of Microorganisms (GCM) 10K type strain sequencing project: providing services to taxonomists for standard genome sequencing and annotation.</title>
        <authorList>
            <consortium name="The Broad Institute Genomics Platform"/>
            <consortium name="The Broad Institute Genome Sequencing Center for Infectious Disease"/>
            <person name="Wu L."/>
            <person name="Ma J."/>
        </authorList>
    </citation>
    <scope>NUCLEOTIDE SEQUENCE [LARGE SCALE GENOMIC DNA]</scope>
    <source>
        <strain evidence="13">JCM 13249</strain>
    </source>
</reference>
<dbReference type="Pfam" id="PF18448">
    <property type="entry name" value="CBM46"/>
    <property type="match status" value="1"/>
</dbReference>
<gene>
    <name evidence="12" type="ORF">GCM10009681_47070</name>
</gene>
<comment type="caution">
    <text evidence="12">The sequence shown here is derived from an EMBL/GenBank/DDBJ whole genome shotgun (WGS) entry which is preliminary data.</text>
</comment>
<keyword evidence="6" id="KW-0119">Carbohydrate metabolism</keyword>
<dbReference type="InterPro" id="IPR001919">
    <property type="entry name" value="CBD2"/>
</dbReference>
<dbReference type="Gene3D" id="2.60.40.290">
    <property type="match status" value="1"/>
</dbReference>
<dbReference type="InterPro" id="IPR012291">
    <property type="entry name" value="CBM2_carb-bd_dom_sf"/>
</dbReference>
<evidence type="ECO:0000256" key="7">
    <source>
        <dbReference type="ARBA" id="ARBA00023295"/>
    </source>
</evidence>
<keyword evidence="13" id="KW-1185">Reference proteome</keyword>
<dbReference type="EMBL" id="BAAALS010000028">
    <property type="protein sequence ID" value="GAA1770260.1"/>
    <property type="molecule type" value="Genomic_DNA"/>
</dbReference>
<evidence type="ECO:0000256" key="2">
    <source>
        <dbReference type="ARBA" id="ARBA00012601"/>
    </source>
</evidence>
<dbReference type="InterPro" id="IPR014756">
    <property type="entry name" value="Ig_E-set"/>
</dbReference>
<dbReference type="Pfam" id="PF00150">
    <property type="entry name" value="Cellulase"/>
    <property type="match status" value="1"/>
</dbReference>
<dbReference type="InterPro" id="IPR001547">
    <property type="entry name" value="Glyco_hydro_5"/>
</dbReference>
<feature type="domain" description="CBM2" evidence="11">
    <location>
        <begin position="33"/>
        <end position="142"/>
    </location>
</feature>
<dbReference type="Gene3D" id="3.20.20.80">
    <property type="entry name" value="Glycosidases"/>
    <property type="match status" value="1"/>
</dbReference>
<feature type="signal peptide" evidence="10">
    <location>
        <begin position="1"/>
        <end position="36"/>
    </location>
</feature>
<evidence type="ECO:0000256" key="8">
    <source>
        <dbReference type="ARBA" id="ARBA00023326"/>
    </source>
</evidence>
<dbReference type="Pfam" id="PF03442">
    <property type="entry name" value="CBM_X2"/>
    <property type="match status" value="1"/>
</dbReference>
<feature type="chain" id="PRO_5046101677" description="cellulase" evidence="10">
    <location>
        <begin position="37"/>
        <end position="708"/>
    </location>
</feature>
<evidence type="ECO:0000256" key="9">
    <source>
        <dbReference type="SAM" id="MobiDB-lite"/>
    </source>
</evidence>
<evidence type="ECO:0000256" key="5">
    <source>
        <dbReference type="ARBA" id="ARBA00023001"/>
    </source>
</evidence>
<dbReference type="Pfam" id="PF00553">
    <property type="entry name" value="CBM_2"/>
    <property type="match status" value="1"/>
</dbReference>
<dbReference type="InterPro" id="IPR008965">
    <property type="entry name" value="CBM2/CBM3_carb-bd_dom_sf"/>
</dbReference>
<keyword evidence="3 10" id="KW-0732">Signal</keyword>
<keyword evidence="5" id="KW-0136">Cellulose degradation</keyword>
<dbReference type="InterPro" id="IPR050386">
    <property type="entry name" value="Glycosyl_hydrolase_5"/>
</dbReference>
<name>A0ABP4X8M0_9ACTN</name>
<keyword evidence="8" id="KW-0624">Polysaccharide degradation</keyword>
<dbReference type="EC" id="3.2.1.4" evidence="2"/>
<proteinExistence type="predicted"/>
<dbReference type="InterPro" id="IPR040946">
    <property type="entry name" value="CBM46"/>
</dbReference>
<keyword evidence="7" id="KW-0326">Glycosidase</keyword>
<evidence type="ECO:0000313" key="13">
    <source>
        <dbReference type="Proteomes" id="UP001500655"/>
    </source>
</evidence>
<protein>
    <recommendedName>
        <fullName evidence="2">cellulase</fullName>
        <ecNumber evidence="2">3.2.1.4</ecNumber>
    </recommendedName>
</protein>
<evidence type="ECO:0000256" key="3">
    <source>
        <dbReference type="ARBA" id="ARBA00022729"/>
    </source>
</evidence>
<dbReference type="RefSeq" id="WP_344086070.1">
    <property type="nucleotide sequence ID" value="NZ_BAAALS010000028.1"/>
</dbReference>
<dbReference type="SUPFAM" id="SSF49384">
    <property type="entry name" value="Carbohydrate-binding domain"/>
    <property type="match status" value="1"/>
</dbReference>
<dbReference type="InterPro" id="IPR017853">
    <property type="entry name" value="GH"/>
</dbReference>